<evidence type="ECO:0000313" key="3">
    <source>
        <dbReference type="Proteomes" id="UP000318582"/>
    </source>
</evidence>
<dbReference type="PANTHER" id="PTHR11012:SF30">
    <property type="entry name" value="PROTEIN KINASE-LIKE DOMAIN-CONTAINING"/>
    <property type="match status" value="1"/>
</dbReference>
<dbReference type="Proteomes" id="UP000318582">
    <property type="component" value="Unassembled WGS sequence"/>
</dbReference>
<proteinExistence type="predicted"/>
<dbReference type="Pfam" id="PF02958">
    <property type="entry name" value="EcKL"/>
    <property type="match status" value="1"/>
</dbReference>
<comment type="caution">
    <text evidence="2">The sequence shown here is derived from an EMBL/GenBank/DDBJ whole genome shotgun (WGS) entry which is preliminary data.</text>
</comment>
<evidence type="ECO:0000313" key="2">
    <source>
        <dbReference type="EMBL" id="TPX62350.1"/>
    </source>
</evidence>
<dbReference type="PANTHER" id="PTHR11012">
    <property type="entry name" value="PROTEIN KINASE-LIKE DOMAIN-CONTAINING"/>
    <property type="match status" value="1"/>
</dbReference>
<evidence type="ECO:0000259" key="1">
    <source>
        <dbReference type="SMART" id="SM00587"/>
    </source>
</evidence>
<accession>A0A507EGN7</accession>
<protein>
    <recommendedName>
        <fullName evidence="1">CHK kinase-like domain-containing protein</fullName>
    </recommendedName>
</protein>
<dbReference type="InterPro" id="IPR004119">
    <property type="entry name" value="EcKL"/>
</dbReference>
<sequence>MSTATPATRQQKVLQFLPPRTKIRSIQECASLWAGYGSISRVYIIPASPTQPSSYILKEISVNHERGDRGVGHTRKLLSYQVESTFYKDQRFAQSLLRDSPGVSIPCPLGVVVENSEASSIFSLTIAMSDLTHEFPLSRSDLDFLHATAALRWLAGFHAHFWGSEETQGDETDGQPISGSGLWKEGSYWHLSTRTEEFESIGNSRKWASVKSVAPAIADWLRAKSNIPGINTGSRRFRTVLHGDPKAENILFRLPSPDPSQPPQCAFYDFQYVGYGYGAVDVAYLMATSVNAGVIAKQEDDLIKVYHDELIMRLSKRSVATDAQEYTLDILKIHLGLALVDWVRFMAGWGMWGNVRWVEEKAKETLSLLKL</sequence>
<name>A0A507EGN7_9FUNG</name>
<dbReference type="AlphaFoldDB" id="A0A507EGN7"/>
<reference evidence="2 3" key="1">
    <citation type="journal article" date="2019" name="Sci. Rep.">
        <title>Comparative genomics of chytrid fungi reveal insights into the obligate biotrophic and pathogenic lifestyle of Synchytrium endobioticum.</title>
        <authorList>
            <person name="van de Vossenberg B.T.L.H."/>
            <person name="Warris S."/>
            <person name="Nguyen H.D.T."/>
            <person name="van Gent-Pelzer M.P.E."/>
            <person name="Joly D.L."/>
            <person name="van de Geest H.C."/>
            <person name="Bonants P.J.M."/>
            <person name="Smith D.S."/>
            <person name="Levesque C.A."/>
            <person name="van der Lee T.A.J."/>
        </authorList>
    </citation>
    <scope>NUCLEOTIDE SEQUENCE [LARGE SCALE GENOMIC DNA]</scope>
    <source>
        <strain evidence="2 3">CBS 809.83</strain>
    </source>
</reference>
<dbReference type="Gene3D" id="3.90.1200.10">
    <property type="match status" value="1"/>
</dbReference>
<dbReference type="InterPro" id="IPR011009">
    <property type="entry name" value="Kinase-like_dom_sf"/>
</dbReference>
<dbReference type="EMBL" id="QEAQ01000003">
    <property type="protein sequence ID" value="TPX62350.1"/>
    <property type="molecule type" value="Genomic_DNA"/>
</dbReference>
<dbReference type="SMART" id="SM00587">
    <property type="entry name" value="CHK"/>
    <property type="match status" value="1"/>
</dbReference>
<feature type="domain" description="CHK kinase-like" evidence="1">
    <location>
        <begin position="126"/>
        <end position="316"/>
    </location>
</feature>
<dbReference type="InterPro" id="IPR015897">
    <property type="entry name" value="CHK_kinase-like"/>
</dbReference>
<dbReference type="STRING" id="109895.A0A507EGN7"/>
<dbReference type="SUPFAM" id="SSF56112">
    <property type="entry name" value="Protein kinase-like (PK-like)"/>
    <property type="match status" value="1"/>
</dbReference>
<gene>
    <name evidence="2" type="ORF">PhCBS80983_g00483</name>
</gene>
<keyword evidence="3" id="KW-1185">Reference proteome</keyword>
<organism evidence="2 3">
    <name type="scientific">Powellomyces hirtus</name>
    <dbReference type="NCBI Taxonomy" id="109895"/>
    <lineage>
        <taxon>Eukaryota</taxon>
        <taxon>Fungi</taxon>
        <taxon>Fungi incertae sedis</taxon>
        <taxon>Chytridiomycota</taxon>
        <taxon>Chytridiomycota incertae sedis</taxon>
        <taxon>Chytridiomycetes</taxon>
        <taxon>Spizellomycetales</taxon>
        <taxon>Powellomycetaceae</taxon>
        <taxon>Powellomyces</taxon>
    </lineage>
</organism>